<gene>
    <name evidence="1" type="ORF">FKW44_010997</name>
</gene>
<organism evidence="1 2">
    <name type="scientific">Caligus rogercresseyi</name>
    <name type="common">Sea louse</name>
    <dbReference type="NCBI Taxonomy" id="217165"/>
    <lineage>
        <taxon>Eukaryota</taxon>
        <taxon>Metazoa</taxon>
        <taxon>Ecdysozoa</taxon>
        <taxon>Arthropoda</taxon>
        <taxon>Crustacea</taxon>
        <taxon>Multicrustacea</taxon>
        <taxon>Hexanauplia</taxon>
        <taxon>Copepoda</taxon>
        <taxon>Siphonostomatoida</taxon>
        <taxon>Caligidae</taxon>
        <taxon>Caligus</taxon>
    </lineage>
</organism>
<evidence type="ECO:0000313" key="2">
    <source>
        <dbReference type="Proteomes" id="UP000595437"/>
    </source>
</evidence>
<keyword evidence="2" id="KW-1185">Reference proteome</keyword>
<reference evidence="2" key="1">
    <citation type="submission" date="2021-01" db="EMBL/GenBank/DDBJ databases">
        <title>Caligus Genome Assembly.</title>
        <authorList>
            <person name="Gallardo-Escarate C."/>
        </authorList>
    </citation>
    <scope>NUCLEOTIDE SEQUENCE [LARGE SCALE GENOMIC DNA]</scope>
</reference>
<proteinExistence type="predicted"/>
<sequence length="79" mass="8802">MEVDPGVDCIFLYYNVYSYPGAEWPAGVLGLFPVGRWPQETKTAVDSLPMAYWGLYKAGEGIIVPVDKLIPLRSCSYLN</sequence>
<dbReference type="AlphaFoldDB" id="A0A7T8HHS0"/>
<name>A0A7T8HHS0_CALRO</name>
<accession>A0A7T8HHS0</accession>
<dbReference type="EMBL" id="CP045896">
    <property type="protein sequence ID" value="QQP50105.1"/>
    <property type="molecule type" value="Genomic_DNA"/>
</dbReference>
<protein>
    <submittedName>
        <fullName evidence="1">Uncharacterized protein</fullName>
    </submittedName>
</protein>
<evidence type="ECO:0000313" key="1">
    <source>
        <dbReference type="EMBL" id="QQP50105.1"/>
    </source>
</evidence>
<dbReference type="Proteomes" id="UP000595437">
    <property type="component" value="Chromosome 7"/>
</dbReference>